<dbReference type="Pfam" id="PF15129">
    <property type="entry name" value="ALKL1_2"/>
    <property type="match status" value="1"/>
</dbReference>
<evidence type="ECO:0000256" key="3">
    <source>
        <dbReference type="ARBA" id="ARBA00022475"/>
    </source>
</evidence>
<evidence type="ECO:0000256" key="8">
    <source>
        <dbReference type="ARBA" id="ARBA00023157"/>
    </source>
</evidence>
<reference evidence="11" key="1">
    <citation type="journal article" date="2022" name="bioRxiv">
        <title>Sequencing and chromosome-scale assembly of the giantPleurodeles waltlgenome.</title>
        <authorList>
            <person name="Brown T."/>
            <person name="Elewa A."/>
            <person name="Iarovenko S."/>
            <person name="Subramanian E."/>
            <person name="Araus A.J."/>
            <person name="Petzold A."/>
            <person name="Susuki M."/>
            <person name="Suzuki K.-i.T."/>
            <person name="Hayashi T."/>
            <person name="Toyoda A."/>
            <person name="Oliveira C."/>
            <person name="Osipova E."/>
            <person name="Leigh N.D."/>
            <person name="Simon A."/>
            <person name="Yun M.H."/>
        </authorList>
    </citation>
    <scope>NUCLEOTIDE SEQUENCE</scope>
    <source>
        <strain evidence="11">20211129_DDA</strain>
        <tissue evidence="11">Liver</tissue>
    </source>
</reference>
<keyword evidence="7" id="KW-0472">Membrane</keyword>
<comment type="caution">
    <text evidence="11">The sequence shown here is derived from an EMBL/GenBank/DDBJ whole genome shotgun (WGS) entry which is preliminary data.</text>
</comment>
<evidence type="ECO:0000256" key="10">
    <source>
        <dbReference type="SAM" id="MobiDB-lite"/>
    </source>
</evidence>
<evidence type="ECO:0000256" key="1">
    <source>
        <dbReference type="ARBA" id="ARBA00004236"/>
    </source>
</evidence>
<dbReference type="GO" id="GO:0070378">
    <property type="term" value="P:positive regulation of ERK5 cascade"/>
    <property type="evidence" value="ECO:0007669"/>
    <property type="project" value="TreeGrafter"/>
</dbReference>
<evidence type="ECO:0000256" key="5">
    <source>
        <dbReference type="ARBA" id="ARBA00022525"/>
    </source>
</evidence>
<evidence type="ECO:0000256" key="6">
    <source>
        <dbReference type="ARBA" id="ARBA00022729"/>
    </source>
</evidence>
<gene>
    <name evidence="11" type="ORF">NDU88_002961</name>
</gene>
<proteinExistence type="inferred from homology"/>
<evidence type="ECO:0000313" key="12">
    <source>
        <dbReference type="Proteomes" id="UP001066276"/>
    </source>
</evidence>
<dbReference type="EMBL" id="JANPWB010000009">
    <property type="protein sequence ID" value="KAJ1150164.1"/>
    <property type="molecule type" value="Genomic_DNA"/>
</dbReference>
<dbReference type="Proteomes" id="UP001066276">
    <property type="component" value="Chromosome 5"/>
</dbReference>
<accession>A0AAV7RBI7</accession>
<comment type="subcellular location">
    <subcellularLocation>
        <location evidence="1">Cell membrane</location>
    </subcellularLocation>
    <subcellularLocation>
        <location evidence="2">Secreted</location>
    </subcellularLocation>
</comment>
<organism evidence="11 12">
    <name type="scientific">Pleurodeles waltl</name>
    <name type="common">Iberian ribbed newt</name>
    <dbReference type="NCBI Taxonomy" id="8319"/>
    <lineage>
        <taxon>Eukaryota</taxon>
        <taxon>Metazoa</taxon>
        <taxon>Chordata</taxon>
        <taxon>Craniata</taxon>
        <taxon>Vertebrata</taxon>
        <taxon>Euteleostomi</taxon>
        <taxon>Amphibia</taxon>
        <taxon>Batrachia</taxon>
        <taxon>Caudata</taxon>
        <taxon>Salamandroidea</taxon>
        <taxon>Salamandridae</taxon>
        <taxon>Pleurodelinae</taxon>
        <taxon>Pleurodeles</taxon>
    </lineage>
</organism>
<keyword evidence="12" id="KW-1185">Reference proteome</keyword>
<dbReference type="GO" id="GO:0030298">
    <property type="term" value="F:receptor signaling protein tyrosine kinase activator activity"/>
    <property type="evidence" value="ECO:0007669"/>
    <property type="project" value="InterPro"/>
</dbReference>
<dbReference type="GO" id="GO:0005125">
    <property type="term" value="F:cytokine activity"/>
    <property type="evidence" value="ECO:0007669"/>
    <property type="project" value="UniProtKB-KW"/>
</dbReference>
<evidence type="ECO:0000313" key="11">
    <source>
        <dbReference type="EMBL" id="KAJ1150164.1"/>
    </source>
</evidence>
<evidence type="ECO:0008006" key="13">
    <source>
        <dbReference type="Google" id="ProtNLM"/>
    </source>
</evidence>
<keyword evidence="3" id="KW-1003">Cell membrane</keyword>
<keyword evidence="4" id="KW-0202">Cytokine</keyword>
<dbReference type="GO" id="GO:0005615">
    <property type="term" value="C:extracellular space"/>
    <property type="evidence" value="ECO:0007669"/>
    <property type="project" value="UniProtKB-KW"/>
</dbReference>
<comment type="similarity">
    <text evidence="9">Belongs to the ALKAL family.</text>
</comment>
<dbReference type="InterPro" id="IPR029364">
    <property type="entry name" value="ALKL1/2"/>
</dbReference>
<protein>
    <recommendedName>
        <fullName evidence="13">Protein FAM150B</fullName>
    </recommendedName>
</protein>
<name>A0AAV7RBI7_PLEWA</name>
<dbReference type="AlphaFoldDB" id="A0AAV7RBI7"/>
<feature type="region of interest" description="Disordered" evidence="10">
    <location>
        <begin position="1"/>
        <end position="32"/>
    </location>
</feature>
<evidence type="ECO:0000256" key="9">
    <source>
        <dbReference type="ARBA" id="ARBA00033741"/>
    </source>
</evidence>
<keyword evidence="6" id="KW-0732">Signal</keyword>
<dbReference type="PANTHER" id="PTHR28676:SF2">
    <property type="entry name" value="ALK AND LTK LIGAND 2"/>
    <property type="match status" value="1"/>
</dbReference>
<dbReference type="PANTHER" id="PTHR28676">
    <property type="entry name" value="ALK AND LTK LIGAND 2-RELATED"/>
    <property type="match status" value="1"/>
</dbReference>
<keyword evidence="8" id="KW-1015">Disulfide bond</keyword>
<evidence type="ECO:0000256" key="7">
    <source>
        <dbReference type="ARBA" id="ARBA00023136"/>
    </source>
</evidence>
<dbReference type="GO" id="GO:0070374">
    <property type="term" value="P:positive regulation of ERK1 and ERK2 cascade"/>
    <property type="evidence" value="ECO:0007669"/>
    <property type="project" value="TreeGrafter"/>
</dbReference>
<sequence>MSRAHYEQQQKPSRLRGLGGKVPGKRTALPPHGRMEREARVANRLLKKHRIQERRTHRKVLFKQPESELSKAVPTCPATMSQPRGPLLLALLLCVLTAGCCKERTEPVELRDSAVLNLIMDIIQDLRNYHLAKENGVQFYSKFTEYNLDDKEAPEYGHYQDEQRVEIVPRDLRMKDKFLKHLTGPLYFSPKCSKHFHRLYHTTRDCTIPAYYKRCARLLTRLAVSPMCMDG</sequence>
<dbReference type="GO" id="GO:0030971">
    <property type="term" value="F:receptor tyrosine kinase binding"/>
    <property type="evidence" value="ECO:0007669"/>
    <property type="project" value="InterPro"/>
</dbReference>
<evidence type="ECO:0000256" key="2">
    <source>
        <dbReference type="ARBA" id="ARBA00004613"/>
    </source>
</evidence>
<evidence type="ECO:0000256" key="4">
    <source>
        <dbReference type="ARBA" id="ARBA00022514"/>
    </source>
</evidence>
<keyword evidence="5" id="KW-0964">Secreted</keyword>
<dbReference type="GO" id="GO:0005886">
    <property type="term" value="C:plasma membrane"/>
    <property type="evidence" value="ECO:0007669"/>
    <property type="project" value="UniProtKB-SubCell"/>
</dbReference>